<evidence type="ECO:0000313" key="1">
    <source>
        <dbReference type="EMBL" id="TQL34661.1"/>
    </source>
</evidence>
<name>A0A542XFR3_9MICO</name>
<evidence type="ECO:0000313" key="2">
    <source>
        <dbReference type="Proteomes" id="UP000318336"/>
    </source>
</evidence>
<comment type="caution">
    <text evidence="1">The sequence shown here is derived from an EMBL/GenBank/DDBJ whole genome shotgun (WGS) entry which is preliminary data.</text>
</comment>
<reference evidence="1 2" key="1">
    <citation type="submission" date="2019-06" db="EMBL/GenBank/DDBJ databases">
        <title>Sequencing the genomes of 1000 actinobacteria strains.</title>
        <authorList>
            <person name="Klenk H.-P."/>
        </authorList>
    </citation>
    <scope>NUCLEOTIDE SEQUENCE [LARGE SCALE GENOMIC DNA]</scope>
    <source>
        <strain evidence="1 2">DSM 24617</strain>
    </source>
</reference>
<dbReference type="Proteomes" id="UP000318336">
    <property type="component" value="Unassembled WGS sequence"/>
</dbReference>
<sequence>MVGREVVGAALEAADPVSAAAVRGETAWRTAYPGHFRRLVEIAAHAPQRTVPSARAGLDRLHSAMRWEPAPGGDDEPLAAALDAQGATLATEVVEGGAEPERELSIPLRGKRIRGAELTRQLDDWVDAGVMEPGAREAVRRVQDNPDWLRLEGRTLVVLGAGAEMGPLRAVLRWGATVAAVDLPRPQLWRGVLADATERAGRLLLPVGADSTGELEQRAGADLLHDPAAVARWLGTVDGPLVLGNYVYADGGTNLRLAAAVDALTERVAAERDDSALAFLATPTDVFEVPGDAVAQSRQAYADAGFTRFVRAPLRAASGGRLLRRQYAPGLDGPLVSDAIVPQQGPNYLLAKRIHRWRATSAAADGRLVSMTVAPPTRTRSVTKNRALAAAYAGAHRFGVQVFEPATASTLMAAMLVHDLHTGGVAARPGTPLQAESHTAVHGGTWRIAYDPRSALGIAALLGWGAARP</sequence>
<accession>A0A542XFR3</accession>
<gene>
    <name evidence="1" type="ORF">FB554_2838</name>
</gene>
<protein>
    <submittedName>
        <fullName evidence="1">Uncharacterized protein</fullName>
    </submittedName>
</protein>
<proteinExistence type="predicted"/>
<organism evidence="1 2">
    <name type="scientific">Barrientosiimonas humi</name>
    <dbReference type="NCBI Taxonomy" id="999931"/>
    <lineage>
        <taxon>Bacteria</taxon>
        <taxon>Bacillati</taxon>
        <taxon>Actinomycetota</taxon>
        <taxon>Actinomycetes</taxon>
        <taxon>Micrococcales</taxon>
        <taxon>Dermacoccaceae</taxon>
        <taxon>Barrientosiimonas</taxon>
    </lineage>
</organism>
<keyword evidence="2" id="KW-1185">Reference proteome</keyword>
<dbReference type="RefSeq" id="WP_236022409.1">
    <property type="nucleotide sequence ID" value="NZ_CAJTBP010000001.1"/>
</dbReference>
<dbReference type="AlphaFoldDB" id="A0A542XFR3"/>
<dbReference type="EMBL" id="VFOK01000001">
    <property type="protein sequence ID" value="TQL34661.1"/>
    <property type="molecule type" value="Genomic_DNA"/>
</dbReference>